<sequence>MSHVIVTGAEGFVGRALVARLLADGLGGRRVGKLTLLDIGFAASAEDARVMQLPGSIADPALRRAAYGERVDAVFHLASIPGGAAEKNYELGRAINLDATLGLLEDLRGVRAGGGGAPRFVFASTIAVYGEHLPPKVDETTLPDPGLSYGAHKLAGEYLVADASRKGWIEGCSLRLPGVVARPGEGTGMLSAFMSLLFWRLAAGEPLTVPVSPEGVAWWISVGRCVDNLLHAACVDPAALDARRSYQMPVRRHSVAELVETLTARFGADRRDLVTYAPDPFIERLFARYPPLRTPRAEALGFGADASIDELITRAMRP</sequence>
<evidence type="ECO:0000313" key="4">
    <source>
        <dbReference type="Proteomes" id="UP000675920"/>
    </source>
</evidence>
<dbReference type="Proteomes" id="UP000675920">
    <property type="component" value="Unplaced"/>
</dbReference>
<dbReference type="PANTHER" id="PTHR43103:SF3">
    <property type="entry name" value="ADP-L-GLYCERO-D-MANNO-HEPTOSE-6-EPIMERASE"/>
    <property type="match status" value="1"/>
</dbReference>
<keyword evidence="4" id="KW-1185">Reference proteome</keyword>
<dbReference type="RefSeq" id="WP_028311738.1">
    <property type="nucleotide sequence ID" value="NZ_AXWS01000013.1"/>
</dbReference>
<name>A0A8B6X432_9BURK</name>
<reference evidence="5" key="1">
    <citation type="journal article" date="1997" name="Biochemistry">
        <title>Structural analysis of UDP-sugar binding to UDP-galactose 4-epimerase from Escherichia coli.</title>
        <authorList>
            <person name="Thoden J.B."/>
            <person name="Hegeman A.D."/>
            <person name="Wesenberg G."/>
            <person name="Chapeau M.C."/>
            <person name="Frey P.A."/>
            <person name="Holden H.M."/>
        </authorList>
    </citation>
    <scope>NUCLEOTIDE SEQUENCE</scope>
</reference>
<protein>
    <submittedName>
        <fullName evidence="5">NAD-dependent epimerase/dehydratase family protein</fullName>
    </submittedName>
</protein>
<dbReference type="AlphaFoldDB" id="A0A8B6X432"/>
<evidence type="ECO:0000256" key="2">
    <source>
        <dbReference type="ARBA" id="ARBA00023277"/>
    </source>
</evidence>
<evidence type="ECO:0000259" key="3">
    <source>
        <dbReference type="Pfam" id="PF01370"/>
    </source>
</evidence>
<organism evidence="4 5">
    <name type="scientific">Derxia gummosa DSM 723</name>
    <dbReference type="NCBI Taxonomy" id="1121388"/>
    <lineage>
        <taxon>Bacteria</taxon>
        <taxon>Pseudomonadati</taxon>
        <taxon>Pseudomonadota</taxon>
        <taxon>Betaproteobacteria</taxon>
        <taxon>Burkholderiales</taxon>
        <taxon>Alcaligenaceae</taxon>
        <taxon>Derxia</taxon>
    </lineage>
</organism>
<dbReference type="InterPro" id="IPR001509">
    <property type="entry name" value="Epimerase_deHydtase"/>
</dbReference>
<dbReference type="Pfam" id="PF01370">
    <property type="entry name" value="Epimerase"/>
    <property type="match status" value="1"/>
</dbReference>
<dbReference type="OrthoDB" id="9801056at2"/>
<keyword evidence="1" id="KW-0521">NADP</keyword>
<dbReference type="Gene3D" id="3.40.50.720">
    <property type="entry name" value="NAD(P)-binding Rossmann-like Domain"/>
    <property type="match status" value="1"/>
</dbReference>
<dbReference type="Gene3D" id="3.90.25.10">
    <property type="entry name" value="UDP-galactose 4-epimerase, domain 1"/>
    <property type="match status" value="1"/>
</dbReference>
<feature type="domain" description="NAD-dependent epimerase/dehydratase" evidence="3">
    <location>
        <begin position="4"/>
        <end position="210"/>
    </location>
</feature>
<proteinExistence type="predicted"/>
<evidence type="ECO:0000313" key="5">
    <source>
        <dbReference type="RefSeq" id="WP_028311738.1"/>
    </source>
</evidence>
<dbReference type="PANTHER" id="PTHR43103">
    <property type="entry name" value="NUCLEOSIDE-DIPHOSPHATE-SUGAR EPIMERASE"/>
    <property type="match status" value="1"/>
</dbReference>
<reference evidence="5" key="2">
    <citation type="submission" date="2025-08" db="UniProtKB">
        <authorList>
            <consortium name="RefSeq"/>
        </authorList>
    </citation>
    <scope>IDENTIFICATION</scope>
</reference>
<accession>A0A8B6X432</accession>
<keyword evidence="2" id="KW-0119">Carbohydrate metabolism</keyword>
<dbReference type="InterPro" id="IPR036291">
    <property type="entry name" value="NAD(P)-bd_dom_sf"/>
</dbReference>
<dbReference type="SUPFAM" id="SSF51735">
    <property type="entry name" value="NAD(P)-binding Rossmann-fold domains"/>
    <property type="match status" value="1"/>
</dbReference>
<evidence type="ECO:0000256" key="1">
    <source>
        <dbReference type="ARBA" id="ARBA00022857"/>
    </source>
</evidence>